<sequence length="381" mass="43310">MRINFGLHTYQSLKVILIVIPYTPMIRYGIFDSEILLIIPPNGVQTIAGFSSFNILVHNPSRAFSGIGTETKSDFALKKTITKNLKESIRVPKKQCVVTNLECFFISARINYLKKNINEKIFIKLIHNLLPPVDEFGCTLFQSLTNSKKCHCFRHWYKLNLPPKNDSKAPTSTTTDRPKQVLSHHFSIENSTININESSIENIISCEAIFSQHGTITSTSDMATNSNTRANPSWEAMDFALLRNFVVKFSNCCTSLNPSRVMFDVNMDESKVDEIYENKRSFYLRHSWPPLRTLKWKPNCFEQITAAWTWESWSGVKMNWGFGTEGSKNLRLVGVDPRTEVNDDVFGVKSVVTTGTESSELIETHSMKFLAVLELAEVANE</sequence>
<organism evidence="1 2">
    <name type="scientific">Cannabis sativa</name>
    <name type="common">Hemp</name>
    <name type="synonym">Marijuana</name>
    <dbReference type="NCBI Taxonomy" id="3483"/>
    <lineage>
        <taxon>Eukaryota</taxon>
        <taxon>Viridiplantae</taxon>
        <taxon>Streptophyta</taxon>
        <taxon>Embryophyta</taxon>
        <taxon>Tracheophyta</taxon>
        <taxon>Spermatophyta</taxon>
        <taxon>Magnoliopsida</taxon>
        <taxon>eudicotyledons</taxon>
        <taxon>Gunneridae</taxon>
        <taxon>Pentapetalae</taxon>
        <taxon>rosids</taxon>
        <taxon>fabids</taxon>
        <taxon>Rosales</taxon>
        <taxon>Cannabaceae</taxon>
        <taxon>Cannabis</taxon>
    </lineage>
</organism>
<proteinExistence type="predicted"/>
<name>A0A7J6HU83_CANSA</name>
<keyword evidence="2" id="KW-1185">Reference proteome</keyword>
<dbReference type="AlphaFoldDB" id="A0A7J6HU83"/>
<evidence type="ECO:0000313" key="1">
    <source>
        <dbReference type="EMBL" id="KAF4398339.1"/>
    </source>
</evidence>
<dbReference type="Proteomes" id="UP000583929">
    <property type="component" value="Unassembled WGS sequence"/>
</dbReference>
<gene>
    <name evidence="1" type="ORF">G4B88_025318</name>
</gene>
<reference evidence="1 2" key="1">
    <citation type="journal article" date="2020" name="bioRxiv">
        <title>Sequence and annotation of 42 cannabis genomes reveals extensive copy number variation in cannabinoid synthesis and pathogen resistance genes.</title>
        <authorList>
            <person name="Mckernan K.J."/>
            <person name="Helbert Y."/>
            <person name="Kane L.T."/>
            <person name="Ebling H."/>
            <person name="Zhang L."/>
            <person name="Liu B."/>
            <person name="Eaton Z."/>
            <person name="Mclaughlin S."/>
            <person name="Kingan S."/>
            <person name="Baybayan P."/>
            <person name="Concepcion G."/>
            <person name="Jordan M."/>
            <person name="Riva A."/>
            <person name="Barbazuk W."/>
            <person name="Harkins T."/>
        </authorList>
    </citation>
    <scope>NUCLEOTIDE SEQUENCE [LARGE SCALE GENOMIC DNA]</scope>
    <source>
        <strain evidence="2">cv. Jamaican Lion 4</strain>
        <tissue evidence="1">Leaf</tissue>
    </source>
</reference>
<dbReference type="EMBL" id="JAATIQ010000026">
    <property type="protein sequence ID" value="KAF4398339.1"/>
    <property type="molecule type" value="Genomic_DNA"/>
</dbReference>
<accession>A0A7J6HU83</accession>
<comment type="caution">
    <text evidence="1">The sequence shown here is derived from an EMBL/GenBank/DDBJ whole genome shotgun (WGS) entry which is preliminary data.</text>
</comment>
<evidence type="ECO:0000313" key="2">
    <source>
        <dbReference type="Proteomes" id="UP000583929"/>
    </source>
</evidence>
<protein>
    <submittedName>
        <fullName evidence="1">Uncharacterized protein</fullName>
    </submittedName>
</protein>